<accession>A0AAE3XK08</accession>
<dbReference type="RefSeq" id="WP_309937523.1">
    <property type="nucleotide sequence ID" value="NZ_AP025305.1"/>
</dbReference>
<evidence type="ECO:0000313" key="3">
    <source>
        <dbReference type="Proteomes" id="UP001185092"/>
    </source>
</evidence>
<comment type="caution">
    <text evidence="2">The sequence shown here is derived from an EMBL/GenBank/DDBJ whole genome shotgun (WGS) entry which is preliminary data.</text>
</comment>
<evidence type="ECO:0000313" key="2">
    <source>
        <dbReference type="EMBL" id="MDR6238053.1"/>
    </source>
</evidence>
<sequence>MEEWYLFKWLTAYFSSMFKFVGGPALGTAFGLSYFEMVLATALGMMTSVFLITFFHKFIRRVVKKIRGKNVRVFSRNSRRFVRVWKRYGVFGISLLTPLVFTPIGGALLAVSFGAKRSKILLYMTISAFFWAFVICGFFEEIAELINLEIRL</sequence>
<evidence type="ECO:0000256" key="1">
    <source>
        <dbReference type="SAM" id="Phobius"/>
    </source>
</evidence>
<name>A0AAE3XK08_9BACT</name>
<gene>
    <name evidence="2" type="ORF">HNQ88_001029</name>
</gene>
<keyword evidence="1" id="KW-1133">Transmembrane helix</keyword>
<keyword evidence="1" id="KW-0472">Membrane</keyword>
<dbReference type="EMBL" id="JAVDQD010000001">
    <property type="protein sequence ID" value="MDR6238053.1"/>
    <property type="molecule type" value="Genomic_DNA"/>
</dbReference>
<dbReference type="Proteomes" id="UP001185092">
    <property type="component" value="Unassembled WGS sequence"/>
</dbReference>
<feature type="transmembrane region" description="Helical" evidence="1">
    <location>
        <begin position="120"/>
        <end position="139"/>
    </location>
</feature>
<organism evidence="2 3">
    <name type="scientific">Aureibacter tunicatorum</name>
    <dbReference type="NCBI Taxonomy" id="866807"/>
    <lineage>
        <taxon>Bacteria</taxon>
        <taxon>Pseudomonadati</taxon>
        <taxon>Bacteroidota</taxon>
        <taxon>Cytophagia</taxon>
        <taxon>Cytophagales</taxon>
        <taxon>Persicobacteraceae</taxon>
        <taxon>Aureibacter</taxon>
    </lineage>
</organism>
<reference evidence="2" key="1">
    <citation type="submission" date="2023-07" db="EMBL/GenBank/DDBJ databases">
        <title>Genomic Encyclopedia of Type Strains, Phase IV (KMG-IV): sequencing the most valuable type-strain genomes for metagenomic binning, comparative biology and taxonomic classification.</title>
        <authorList>
            <person name="Goeker M."/>
        </authorList>
    </citation>
    <scope>NUCLEOTIDE SEQUENCE</scope>
    <source>
        <strain evidence="2">DSM 26174</strain>
    </source>
</reference>
<feature type="transmembrane region" description="Helical" evidence="1">
    <location>
        <begin position="12"/>
        <end position="32"/>
    </location>
</feature>
<keyword evidence="3" id="KW-1185">Reference proteome</keyword>
<protein>
    <submittedName>
        <fullName evidence="2">Membrane protein</fullName>
    </submittedName>
</protein>
<feature type="transmembrane region" description="Helical" evidence="1">
    <location>
        <begin position="88"/>
        <end position="114"/>
    </location>
</feature>
<keyword evidence="1" id="KW-0812">Transmembrane</keyword>
<dbReference type="AlphaFoldDB" id="A0AAE3XK08"/>
<feature type="transmembrane region" description="Helical" evidence="1">
    <location>
        <begin position="38"/>
        <end position="59"/>
    </location>
</feature>
<proteinExistence type="predicted"/>